<evidence type="ECO:0000313" key="3">
    <source>
        <dbReference type="EMBL" id="SCE97621.1"/>
    </source>
</evidence>
<comment type="similarity">
    <text evidence="1">Belongs to the flavin monoamine oxidase family.</text>
</comment>
<evidence type="ECO:0000313" key="4">
    <source>
        <dbReference type="Proteomes" id="UP000199504"/>
    </source>
</evidence>
<dbReference type="STRING" id="262898.GA0070564_102389"/>
<organism evidence="3 4">
    <name type="scientific">Micromonospora mirobrigensis</name>
    <dbReference type="NCBI Taxonomy" id="262898"/>
    <lineage>
        <taxon>Bacteria</taxon>
        <taxon>Bacillati</taxon>
        <taxon>Actinomycetota</taxon>
        <taxon>Actinomycetes</taxon>
        <taxon>Micromonosporales</taxon>
        <taxon>Micromonosporaceae</taxon>
        <taxon>Micromonospora</taxon>
    </lineage>
</organism>
<dbReference type="InterPro" id="IPR036188">
    <property type="entry name" value="FAD/NAD-bd_sf"/>
</dbReference>
<sequence length="444" mass="46688">MVVVGAGFSGLAAALALARAGAQVRVLEARDRVGGRVLTGWLDDGTQLDLGAQWIGPTQDRMYALVSAYGVDTFPSAAYGAGYVRRPGGRSTEPPPGAEELFAALDSLGAAVDPAEPWRAAGAPRWDRMCLTDWLERTAVDPESARYAGRLLAGGLLAASPDEISVLQTVFYLRAGGGSRSLLGMAGGAQQDRLVGGPGALAERMAAALPEGSVTCSAPVRAIEQDRAGVLVHTDRERVAGDAVVVALPPALAGRIRYTPALPALRDGLTQRAPMGSAFKVHAVYPEPFWRADGLSGVGTAVVGPVTETVDNGTPDSERGVLTAFCYGDEARELRGMSAAARRDALLDALAAVVGRRARRPDELIEYDWSADPYTRGCFCGALTPGSWTRYGPFLRRPVGRIHWAGTETATRWAGYLEGAVRAGERAAAEVTGAGHRANQPSQR</sequence>
<dbReference type="GO" id="GO:0016491">
    <property type="term" value="F:oxidoreductase activity"/>
    <property type="evidence" value="ECO:0007669"/>
    <property type="project" value="InterPro"/>
</dbReference>
<dbReference type="Proteomes" id="UP000199504">
    <property type="component" value="Unassembled WGS sequence"/>
</dbReference>
<dbReference type="InterPro" id="IPR050703">
    <property type="entry name" value="Flavin_MAO"/>
</dbReference>
<name>A0A1C4WP11_9ACTN</name>
<evidence type="ECO:0000259" key="2">
    <source>
        <dbReference type="Pfam" id="PF01593"/>
    </source>
</evidence>
<proteinExistence type="inferred from homology"/>
<dbReference type="PANTHER" id="PTHR43563">
    <property type="entry name" value="AMINE OXIDASE"/>
    <property type="match status" value="1"/>
</dbReference>
<dbReference type="AlphaFoldDB" id="A0A1C4WP11"/>
<dbReference type="SUPFAM" id="SSF51905">
    <property type="entry name" value="FAD/NAD(P)-binding domain"/>
    <property type="match status" value="1"/>
</dbReference>
<keyword evidence="4" id="KW-1185">Reference proteome</keyword>
<protein>
    <submittedName>
        <fullName evidence="3">Monoamine oxidase</fullName>
    </submittedName>
</protein>
<gene>
    <name evidence="3" type="ORF">GA0070564_102389</name>
</gene>
<accession>A0A1C4WP11</accession>
<dbReference type="Gene3D" id="3.50.50.60">
    <property type="entry name" value="FAD/NAD(P)-binding domain"/>
    <property type="match status" value="1"/>
</dbReference>
<dbReference type="PANTHER" id="PTHR43563:SF1">
    <property type="entry name" value="AMINE OXIDASE [FLAVIN-CONTAINING] B"/>
    <property type="match status" value="1"/>
</dbReference>
<feature type="domain" description="Amine oxidase" evidence="2">
    <location>
        <begin position="8"/>
        <end position="431"/>
    </location>
</feature>
<dbReference type="EMBL" id="FMCX01000002">
    <property type="protein sequence ID" value="SCE97621.1"/>
    <property type="molecule type" value="Genomic_DNA"/>
</dbReference>
<dbReference type="Pfam" id="PF01593">
    <property type="entry name" value="Amino_oxidase"/>
    <property type="match status" value="1"/>
</dbReference>
<dbReference type="InterPro" id="IPR002937">
    <property type="entry name" value="Amino_oxidase"/>
</dbReference>
<dbReference type="SUPFAM" id="SSF54373">
    <property type="entry name" value="FAD-linked reductases, C-terminal domain"/>
    <property type="match status" value="1"/>
</dbReference>
<reference evidence="4" key="1">
    <citation type="submission" date="2016-06" db="EMBL/GenBank/DDBJ databases">
        <authorList>
            <person name="Varghese N."/>
            <person name="Submissions Spin"/>
        </authorList>
    </citation>
    <scope>NUCLEOTIDE SEQUENCE [LARGE SCALE GENOMIC DNA]</scope>
    <source>
        <strain evidence="4">DSM 44830</strain>
    </source>
</reference>
<evidence type="ECO:0000256" key="1">
    <source>
        <dbReference type="ARBA" id="ARBA00005995"/>
    </source>
</evidence>